<comment type="caution">
    <text evidence="2">The sequence shown here is derived from an EMBL/GenBank/DDBJ whole genome shotgun (WGS) entry which is preliminary data.</text>
</comment>
<reference evidence="2 3" key="1">
    <citation type="submission" date="2024-01" db="EMBL/GenBank/DDBJ databases">
        <title>Genome insights into Plantactinospora veratri sp. nov.</title>
        <authorList>
            <person name="Wang L."/>
        </authorList>
    </citation>
    <scope>NUCLEOTIDE SEQUENCE [LARGE SCALE GENOMIC DNA]</scope>
    <source>
        <strain evidence="2 3">NEAU-FHS4</strain>
    </source>
</reference>
<feature type="signal peptide" evidence="1">
    <location>
        <begin position="1"/>
        <end position="33"/>
    </location>
</feature>
<organism evidence="2 3">
    <name type="scientific">Plantactinospora veratri</name>
    <dbReference type="NCBI Taxonomy" id="1436122"/>
    <lineage>
        <taxon>Bacteria</taxon>
        <taxon>Bacillati</taxon>
        <taxon>Actinomycetota</taxon>
        <taxon>Actinomycetes</taxon>
        <taxon>Micromonosporales</taxon>
        <taxon>Micromonosporaceae</taxon>
        <taxon>Plantactinospora</taxon>
    </lineage>
</organism>
<protein>
    <submittedName>
        <fullName evidence="2">Uncharacterized protein</fullName>
    </submittedName>
</protein>
<sequence length="123" mass="12876">MSKLRESSWARRGGVVALAAAAMVAIASTPSYAAVSLSTTGAAGRAVYAGDNIHRLYAKDPLTDGHCAQWQIRLPGGQWQWSGDRACSSSEEYVSATASGNQIRICRTGVGNCSAAYQLRPGA</sequence>
<feature type="chain" id="PRO_5046787548" evidence="1">
    <location>
        <begin position="34"/>
        <end position="123"/>
    </location>
</feature>
<gene>
    <name evidence="2" type="ORF">V1634_25480</name>
</gene>
<dbReference type="RefSeq" id="WP_331210420.1">
    <property type="nucleotide sequence ID" value="NZ_JAZGQL010000023.1"/>
</dbReference>
<name>A0ABU7SJP2_9ACTN</name>
<evidence type="ECO:0000313" key="3">
    <source>
        <dbReference type="Proteomes" id="UP001339911"/>
    </source>
</evidence>
<evidence type="ECO:0000256" key="1">
    <source>
        <dbReference type="SAM" id="SignalP"/>
    </source>
</evidence>
<dbReference type="EMBL" id="JAZGQL010000023">
    <property type="protein sequence ID" value="MEE6310192.1"/>
    <property type="molecule type" value="Genomic_DNA"/>
</dbReference>
<dbReference type="Proteomes" id="UP001339911">
    <property type="component" value="Unassembled WGS sequence"/>
</dbReference>
<accession>A0ABU7SJP2</accession>
<evidence type="ECO:0000313" key="2">
    <source>
        <dbReference type="EMBL" id="MEE6310192.1"/>
    </source>
</evidence>
<keyword evidence="1" id="KW-0732">Signal</keyword>
<keyword evidence="3" id="KW-1185">Reference proteome</keyword>
<proteinExistence type="predicted"/>